<comment type="caution">
    <text evidence="2">The sequence shown here is derived from an EMBL/GenBank/DDBJ whole genome shotgun (WGS) entry which is preliminary data.</text>
</comment>
<dbReference type="GO" id="GO:0006313">
    <property type="term" value="P:DNA transposition"/>
    <property type="evidence" value="ECO:0007669"/>
    <property type="project" value="InterPro"/>
</dbReference>
<dbReference type="Gene3D" id="3.30.70.1290">
    <property type="entry name" value="Transposase IS200-like"/>
    <property type="match status" value="1"/>
</dbReference>
<accession>A0A8J3CWL0</accession>
<evidence type="ECO:0000313" key="3">
    <source>
        <dbReference type="Proteomes" id="UP000642809"/>
    </source>
</evidence>
<dbReference type="Proteomes" id="UP000642809">
    <property type="component" value="Unassembled WGS sequence"/>
</dbReference>
<reference evidence="2" key="2">
    <citation type="submission" date="2020-09" db="EMBL/GenBank/DDBJ databases">
        <authorList>
            <person name="Sun Q."/>
            <person name="Kim S."/>
        </authorList>
    </citation>
    <scope>NUCLEOTIDE SEQUENCE</scope>
    <source>
        <strain evidence="2">KCTC 23224</strain>
    </source>
</reference>
<dbReference type="PANTHER" id="PTHR33360:SF2">
    <property type="entry name" value="TRANSPOSASE FOR INSERTION SEQUENCE ELEMENT IS200"/>
    <property type="match status" value="1"/>
</dbReference>
<dbReference type="InterPro" id="IPR002686">
    <property type="entry name" value="Transposase_17"/>
</dbReference>
<dbReference type="PANTHER" id="PTHR33360">
    <property type="entry name" value="TRANSPOSASE FOR INSERTION SEQUENCE ELEMENT IS200"/>
    <property type="match status" value="1"/>
</dbReference>
<keyword evidence="3" id="KW-1185">Reference proteome</keyword>
<dbReference type="Pfam" id="PF01797">
    <property type="entry name" value="Y1_Tnp"/>
    <property type="match status" value="1"/>
</dbReference>
<dbReference type="SUPFAM" id="SSF143422">
    <property type="entry name" value="Transposase IS200-like"/>
    <property type="match status" value="1"/>
</dbReference>
<dbReference type="SMART" id="SM01321">
    <property type="entry name" value="Y1_Tnp"/>
    <property type="match status" value="1"/>
</dbReference>
<reference evidence="2" key="1">
    <citation type="journal article" date="2014" name="Int. J. Syst. Evol. Microbiol.">
        <title>Complete genome sequence of Corynebacterium casei LMG S-19264T (=DSM 44701T), isolated from a smear-ripened cheese.</title>
        <authorList>
            <consortium name="US DOE Joint Genome Institute (JGI-PGF)"/>
            <person name="Walter F."/>
            <person name="Albersmeier A."/>
            <person name="Kalinowski J."/>
            <person name="Ruckert C."/>
        </authorList>
    </citation>
    <scope>NUCLEOTIDE SEQUENCE</scope>
    <source>
        <strain evidence="2">KCTC 23224</strain>
    </source>
</reference>
<sequence length="126" mass="15022">MKVWDHIRENGKKKDIIIDHISGHSDHCHCLISLKENQMVYKVVQLLKGESSYWINKEKITKDKFEWQDEYFAVSVSESKINLVRRYIQNQEIHHQKKTFAEEYDEFIEKYGFQVFPDFPAKAGGN</sequence>
<dbReference type="InterPro" id="IPR036515">
    <property type="entry name" value="Transposase_17_sf"/>
</dbReference>
<gene>
    <name evidence="2" type="ORF">GCM10008106_15790</name>
</gene>
<feature type="domain" description="Transposase IS200-like" evidence="1">
    <location>
        <begin position="3"/>
        <end position="91"/>
    </location>
</feature>
<evidence type="ECO:0000313" key="2">
    <source>
        <dbReference type="EMBL" id="GHB35232.1"/>
    </source>
</evidence>
<protein>
    <recommendedName>
        <fullName evidence="1">Transposase IS200-like domain-containing protein</fullName>
    </recommendedName>
</protein>
<evidence type="ECO:0000259" key="1">
    <source>
        <dbReference type="SMART" id="SM01321"/>
    </source>
</evidence>
<proteinExistence type="predicted"/>
<name>A0A8J3CWL0_9BACT</name>
<dbReference type="GO" id="GO:0004803">
    <property type="term" value="F:transposase activity"/>
    <property type="evidence" value="ECO:0007669"/>
    <property type="project" value="InterPro"/>
</dbReference>
<dbReference type="AlphaFoldDB" id="A0A8J3CWL0"/>
<dbReference type="EMBL" id="BMYF01000008">
    <property type="protein sequence ID" value="GHB35232.1"/>
    <property type="molecule type" value="Genomic_DNA"/>
</dbReference>
<dbReference type="GO" id="GO:0003677">
    <property type="term" value="F:DNA binding"/>
    <property type="evidence" value="ECO:0007669"/>
    <property type="project" value="InterPro"/>
</dbReference>
<organism evidence="2 3">
    <name type="scientific">Mongoliitalea lutea</name>
    <dbReference type="NCBI Taxonomy" id="849756"/>
    <lineage>
        <taxon>Bacteria</taxon>
        <taxon>Pseudomonadati</taxon>
        <taxon>Bacteroidota</taxon>
        <taxon>Cytophagia</taxon>
        <taxon>Cytophagales</taxon>
        <taxon>Cyclobacteriaceae</taxon>
        <taxon>Mongoliitalea</taxon>
    </lineage>
</organism>